<dbReference type="EMBL" id="GGEC01074954">
    <property type="protein sequence ID" value="MBX55438.1"/>
    <property type="molecule type" value="Transcribed_RNA"/>
</dbReference>
<protein>
    <submittedName>
        <fullName evidence="2">Uncharacterized protein</fullName>
    </submittedName>
</protein>
<evidence type="ECO:0000313" key="2">
    <source>
        <dbReference type="EMBL" id="MBX55438.1"/>
    </source>
</evidence>
<keyword evidence="1" id="KW-0732">Signal</keyword>
<dbReference type="AlphaFoldDB" id="A0A2P2PL23"/>
<evidence type="ECO:0000256" key="1">
    <source>
        <dbReference type="SAM" id="SignalP"/>
    </source>
</evidence>
<organism evidence="2">
    <name type="scientific">Rhizophora mucronata</name>
    <name type="common">Asiatic mangrove</name>
    <dbReference type="NCBI Taxonomy" id="61149"/>
    <lineage>
        <taxon>Eukaryota</taxon>
        <taxon>Viridiplantae</taxon>
        <taxon>Streptophyta</taxon>
        <taxon>Embryophyta</taxon>
        <taxon>Tracheophyta</taxon>
        <taxon>Spermatophyta</taxon>
        <taxon>Magnoliopsida</taxon>
        <taxon>eudicotyledons</taxon>
        <taxon>Gunneridae</taxon>
        <taxon>Pentapetalae</taxon>
        <taxon>rosids</taxon>
        <taxon>fabids</taxon>
        <taxon>Malpighiales</taxon>
        <taxon>Rhizophoraceae</taxon>
        <taxon>Rhizophora</taxon>
    </lineage>
</organism>
<reference evidence="2" key="1">
    <citation type="submission" date="2018-02" db="EMBL/GenBank/DDBJ databases">
        <title>Rhizophora mucronata_Transcriptome.</title>
        <authorList>
            <person name="Meera S.P."/>
            <person name="Sreeshan A."/>
            <person name="Augustine A."/>
        </authorList>
    </citation>
    <scope>NUCLEOTIDE SEQUENCE</scope>
    <source>
        <tissue evidence="2">Leaf</tissue>
    </source>
</reference>
<feature type="signal peptide" evidence="1">
    <location>
        <begin position="1"/>
        <end position="18"/>
    </location>
</feature>
<proteinExistence type="predicted"/>
<name>A0A2P2PL23_RHIMU</name>
<sequence>MFALKASWFMLKPVPCIADFILVVSCNDSQLGSQICCNCINCVCPFFSLICFEPNSFLYLK</sequence>
<feature type="chain" id="PRO_5015171339" evidence="1">
    <location>
        <begin position="19"/>
        <end position="61"/>
    </location>
</feature>
<accession>A0A2P2PL23</accession>